<reference evidence="2 3" key="1">
    <citation type="submission" date="2018-04" db="EMBL/GenBank/DDBJ databases">
        <title>Genomic Encyclopedia of Archaeal and Bacterial Type Strains, Phase II (KMG-II): from individual species to whole genera.</title>
        <authorList>
            <person name="Goeker M."/>
        </authorList>
    </citation>
    <scope>NUCLEOTIDE SEQUENCE [LARGE SCALE GENOMIC DNA]</scope>
    <source>
        <strain evidence="2 3">DSM 28823</strain>
    </source>
</reference>
<protein>
    <submittedName>
        <fullName evidence="2">Uncharacterized protein</fullName>
    </submittedName>
</protein>
<comment type="caution">
    <text evidence="2">The sequence shown here is derived from an EMBL/GenBank/DDBJ whole genome shotgun (WGS) entry which is preliminary data.</text>
</comment>
<name>A0A2T5BYM1_9BACT</name>
<dbReference type="EMBL" id="QAAD01000019">
    <property type="protein sequence ID" value="PTN07342.1"/>
    <property type="molecule type" value="Genomic_DNA"/>
</dbReference>
<evidence type="ECO:0000256" key="1">
    <source>
        <dbReference type="SAM" id="MobiDB-lite"/>
    </source>
</evidence>
<organism evidence="2 3">
    <name type="scientific">Mangrovibacterium marinum</name>
    <dbReference type="NCBI Taxonomy" id="1639118"/>
    <lineage>
        <taxon>Bacteria</taxon>
        <taxon>Pseudomonadati</taxon>
        <taxon>Bacteroidota</taxon>
        <taxon>Bacteroidia</taxon>
        <taxon>Marinilabiliales</taxon>
        <taxon>Prolixibacteraceae</taxon>
        <taxon>Mangrovibacterium</taxon>
    </lineage>
</organism>
<gene>
    <name evidence="2" type="ORF">C8N47_11956</name>
</gene>
<evidence type="ECO:0000313" key="3">
    <source>
        <dbReference type="Proteomes" id="UP000243525"/>
    </source>
</evidence>
<dbReference type="AlphaFoldDB" id="A0A2T5BYM1"/>
<accession>A0A2T5BYM1</accession>
<feature type="compositionally biased region" description="Polar residues" evidence="1">
    <location>
        <begin position="33"/>
        <end position="49"/>
    </location>
</feature>
<keyword evidence="3" id="KW-1185">Reference proteome</keyword>
<dbReference type="Proteomes" id="UP000243525">
    <property type="component" value="Unassembled WGS sequence"/>
</dbReference>
<proteinExistence type="predicted"/>
<evidence type="ECO:0000313" key="2">
    <source>
        <dbReference type="EMBL" id="PTN07342.1"/>
    </source>
</evidence>
<feature type="region of interest" description="Disordered" evidence="1">
    <location>
        <begin position="29"/>
        <end position="49"/>
    </location>
</feature>
<sequence>MLKGQHEAIVLTLTDLSMLSGSKNEARELSTVGLRSSGQRQNKSNASDMKTESLTYGAYYHIYNRGNNSCDLFREEENYKHFLDLYDRYMNPVAETYAWVLMLYPVKYF</sequence>